<dbReference type="EMBL" id="CP075371">
    <property type="protein sequence ID" value="QVT80792.1"/>
    <property type="molecule type" value="Genomic_DNA"/>
</dbReference>
<keyword evidence="1" id="KW-1133">Transmembrane helix</keyword>
<keyword evidence="1" id="KW-0812">Transmembrane</keyword>
<gene>
    <name evidence="2" type="ORF">ENKNEFLB_03193</name>
</gene>
<feature type="transmembrane region" description="Helical" evidence="1">
    <location>
        <begin position="339"/>
        <end position="363"/>
    </location>
</feature>
<reference evidence="2 3" key="1">
    <citation type="submission" date="2021-05" db="EMBL/GenBank/DDBJ databases">
        <title>Complete genome of Nocardioides aquaticus KCTC 9944T isolated from meromictic and hypersaline Ekho Lake, Antarctica.</title>
        <authorList>
            <person name="Hwang K."/>
            <person name="Kim K.M."/>
            <person name="Choe H."/>
        </authorList>
    </citation>
    <scope>NUCLEOTIDE SEQUENCE [LARGE SCALE GENOMIC DNA]</scope>
    <source>
        <strain evidence="2 3">KCTC 9944</strain>
    </source>
</reference>
<keyword evidence="1" id="KW-0472">Membrane</keyword>
<dbReference type="Proteomes" id="UP000679307">
    <property type="component" value="Chromosome"/>
</dbReference>
<evidence type="ECO:0000313" key="3">
    <source>
        <dbReference type="Proteomes" id="UP000679307"/>
    </source>
</evidence>
<sequence length="364" mass="41382">MLRTDCNDLRGTEEILGNLCDALKLDSRVKDFDRPPHRAHASQRSDKYPRVRSDSQAEEALYGSDHFHSVNFSDPIYFQVAVSRQAQKEFSGETDFPSGNYYVAWDGVFLLVMWEQQSDKRVSRAAGRVVAEILTEAAEKCAADVYVQACSPGCQNLFTHTDALHVKSSDQHRTTGHGLLVVDHDELQSIDDELASWYRRAHYYFWLFAEYKNNARRIRDLSSITNSRLSSMLAMRQKHHSIPVLKWREQMRRRLAMRGWRKKSRKAMGDVWLSVAAIEVMRQSWDEDRRRFKDRIRDNPIEPLFQYDYSDDEAAIDAIDSTLAREALADASSRFDTRVIAVVTAASGVSALVGAIAGGLVGAA</sequence>
<evidence type="ECO:0000256" key="1">
    <source>
        <dbReference type="SAM" id="Phobius"/>
    </source>
</evidence>
<evidence type="ECO:0000313" key="2">
    <source>
        <dbReference type="EMBL" id="QVT80792.1"/>
    </source>
</evidence>
<organism evidence="2 3">
    <name type="scientific">Nocardioides aquaticus</name>
    <dbReference type="NCBI Taxonomy" id="160826"/>
    <lineage>
        <taxon>Bacteria</taxon>
        <taxon>Bacillati</taxon>
        <taxon>Actinomycetota</taxon>
        <taxon>Actinomycetes</taxon>
        <taxon>Propionibacteriales</taxon>
        <taxon>Nocardioidaceae</taxon>
        <taxon>Nocardioides</taxon>
    </lineage>
</organism>
<accession>A0ABX8ENU8</accession>
<keyword evidence="3" id="KW-1185">Reference proteome</keyword>
<proteinExistence type="predicted"/>
<protein>
    <submittedName>
        <fullName evidence="2">Uncharacterized protein</fullName>
    </submittedName>
</protein>
<name>A0ABX8ENU8_9ACTN</name>